<dbReference type="EMBL" id="BK013608">
    <property type="protein sequence ID" value="DAD50719.1"/>
    <property type="molecule type" value="Genomic_RNA"/>
</dbReference>
<sequence>MTTGTYTVNPGQIWERDTNDWGTFRWYPYGLKFNRSWSGNDSSKNYTVVQMTVPREDTIVKKRDRRGGEYYAVKRSPPRVVKKRVYAKGFRQPNDFSSDNRRWVYGDLHVYSGTKTNQSVWQLNQLGYVPSFAGTEIFDSNKQLALINKLSEKIQDTDFSAAISLAEVDKTCKMIADRAKTIAKSVAYLRKGNLREALRIISGHDRSKSGQPKRRLDQTVGARILEVQYGWKPLVQDMYEGAIWLAALQNKPNCHRYSVRSRAIRAANNSGAGIWHRNPHTEVRRQIIAYLEESSFSPTLNLWNPAEILWERTPWSFVCDWVVPIGSYLAARGIASELKGTFVTTTHLRKRCVGGLMLSPQGSVEYTKARKYENVGAYDPYWSEEFVTRTVSNSLSVPLPTFKGMGQIASWQHCLNAVSLLAVASSASPDKVLRSAGRL</sequence>
<dbReference type="GeneID" id="80398848"/>
<dbReference type="InterPro" id="IPR005563">
    <property type="entry name" value="A_protein"/>
</dbReference>
<keyword evidence="5" id="KW-1175">Viral attachment to host cell pilus</keyword>
<gene>
    <name evidence="8" type="primary">SRR6960803_6_2</name>
</gene>
<reference evidence="8" key="1">
    <citation type="submission" date="2020-09" db="EMBL/GenBank/DDBJ databases">
        <title>Leviviricetes taxonomy.</title>
        <authorList>
            <person name="Stockdale S.R."/>
            <person name="Callanan J."/>
            <person name="Adriaenssens E.M."/>
            <person name="Kuhn J.H."/>
            <person name="Rumnieks J."/>
            <person name="Shkoporov A."/>
            <person name="Draper L.A."/>
            <person name="Ross P."/>
            <person name="Hill C."/>
        </authorList>
    </citation>
    <scope>NUCLEOTIDE SEQUENCE</scope>
</reference>
<dbReference type="Pfam" id="PF03863">
    <property type="entry name" value="Phage_mat-A"/>
    <property type="match status" value="2"/>
</dbReference>
<protein>
    <submittedName>
        <fullName evidence="8">Maturation protein</fullName>
    </submittedName>
</protein>
<evidence type="ECO:0000313" key="9">
    <source>
        <dbReference type="Proteomes" id="UP000681440"/>
    </source>
</evidence>
<keyword evidence="4" id="KW-0946">Virion</keyword>
<dbReference type="Proteomes" id="UP000681440">
    <property type="component" value="Segment"/>
</dbReference>
<comment type="subcellular location">
    <subcellularLocation>
        <location evidence="1">Virion</location>
    </subcellularLocation>
</comment>
<dbReference type="GO" id="GO:0039666">
    <property type="term" value="P:virion attachment to host cell pilus"/>
    <property type="evidence" value="ECO:0007669"/>
    <property type="project" value="UniProtKB-KW"/>
</dbReference>
<organism evidence="8 9">
    <name type="scientific">ssRNA phage SRR6960803_6</name>
    <dbReference type="NCBI Taxonomy" id="2786622"/>
    <lineage>
        <taxon>Viruses</taxon>
        <taxon>Riboviria</taxon>
        <taxon>Orthornavirae</taxon>
        <taxon>Lenarviricota</taxon>
        <taxon>Leviviricetes</taxon>
        <taxon>Norzivirales</taxon>
        <taxon>Fiersviridae</taxon>
        <taxon>Ulinhavirus</taxon>
        <taxon>Ulinhavirus borborovivens</taxon>
        <taxon>Pipunevirus borborovivens</taxon>
    </lineage>
</organism>
<accession>A0A8S5KZV5</accession>
<keyword evidence="9" id="KW-1185">Reference proteome</keyword>
<keyword evidence="2" id="KW-0945">Host-virus interaction</keyword>
<dbReference type="GO" id="GO:0044423">
    <property type="term" value="C:virion component"/>
    <property type="evidence" value="ECO:0007669"/>
    <property type="project" value="UniProtKB-KW"/>
</dbReference>
<keyword evidence="6" id="KW-1160">Virus entry into host cell</keyword>
<evidence type="ECO:0000256" key="2">
    <source>
        <dbReference type="ARBA" id="ARBA00022581"/>
    </source>
</evidence>
<dbReference type="KEGG" id="vg:80398848"/>
<dbReference type="RefSeq" id="YP_010769744.1">
    <property type="nucleotide sequence ID" value="NC_074063.1"/>
</dbReference>
<comment type="similarity">
    <text evidence="7">Belongs to the Leviviricetes maturation protein family.</text>
</comment>
<evidence type="ECO:0000256" key="4">
    <source>
        <dbReference type="ARBA" id="ARBA00022844"/>
    </source>
</evidence>
<evidence type="ECO:0000256" key="7">
    <source>
        <dbReference type="ARBA" id="ARBA00035110"/>
    </source>
</evidence>
<name>A0A8S5KZV5_9VIRU</name>
<evidence type="ECO:0000256" key="1">
    <source>
        <dbReference type="ARBA" id="ARBA00004328"/>
    </source>
</evidence>
<proteinExistence type="inferred from homology"/>
<evidence type="ECO:0000313" key="8">
    <source>
        <dbReference type="EMBL" id="DAD50719.1"/>
    </source>
</evidence>
<evidence type="ECO:0000256" key="5">
    <source>
        <dbReference type="ARBA" id="ARBA00023104"/>
    </source>
</evidence>
<keyword evidence="3" id="KW-1161">Viral attachment to host cell</keyword>
<evidence type="ECO:0000256" key="3">
    <source>
        <dbReference type="ARBA" id="ARBA00022804"/>
    </source>
</evidence>
<evidence type="ECO:0000256" key="6">
    <source>
        <dbReference type="ARBA" id="ARBA00023296"/>
    </source>
</evidence>